<dbReference type="Proteomes" id="UP000655751">
    <property type="component" value="Unassembled WGS sequence"/>
</dbReference>
<reference evidence="1" key="1">
    <citation type="submission" date="2020-11" db="EMBL/GenBank/DDBJ databases">
        <title>Nocardia NEAU-351.nov., a novel actinomycete isolated from the cow dung.</title>
        <authorList>
            <person name="Zhang X."/>
        </authorList>
    </citation>
    <scope>NUCLEOTIDE SEQUENCE</scope>
    <source>
        <strain evidence="1">NEAU-351</strain>
    </source>
</reference>
<name>A0A931IAG7_9NOCA</name>
<dbReference type="EMBL" id="JADMLG010000004">
    <property type="protein sequence ID" value="MBH0776878.1"/>
    <property type="molecule type" value="Genomic_DNA"/>
</dbReference>
<sequence length="153" mass="17114">MEQCVSHYPATRSGSLPDCYAVLAAFRADDSDRQVVHYVLRCARVLARLHRIRLVRAESDRVDERRTELVDAVDHWIRTHVPAPPRACAPDIRPGVAVDQLAAAYVHAESVLNAEHTRDELHHAWSRVGYLAAQWSDLVTAVVQGQPAPPRTV</sequence>
<evidence type="ECO:0000313" key="1">
    <source>
        <dbReference type="EMBL" id="MBH0776878.1"/>
    </source>
</evidence>
<gene>
    <name evidence="1" type="ORF">IT779_11350</name>
</gene>
<keyword evidence="2" id="KW-1185">Reference proteome</keyword>
<evidence type="ECO:0000313" key="2">
    <source>
        <dbReference type="Proteomes" id="UP000655751"/>
    </source>
</evidence>
<comment type="caution">
    <text evidence="1">The sequence shown here is derived from an EMBL/GenBank/DDBJ whole genome shotgun (WGS) entry which is preliminary data.</text>
</comment>
<organism evidence="1 2">
    <name type="scientific">Nocardia bovistercoris</name>
    <dbReference type="NCBI Taxonomy" id="2785916"/>
    <lineage>
        <taxon>Bacteria</taxon>
        <taxon>Bacillati</taxon>
        <taxon>Actinomycetota</taxon>
        <taxon>Actinomycetes</taxon>
        <taxon>Mycobacteriales</taxon>
        <taxon>Nocardiaceae</taxon>
        <taxon>Nocardia</taxon>
    </lineage>
</organism>
<dbReference type="AlphaFoldDB" id="A0A931IAG7"/>
<accession>A0A931IAG7</accession>
<evidence type="ECO:0008006" key="3">
    <source>
        <dbReference type="Google" id="ProtNLM"/>
    </source>
</evidence>
<proteinExistence type="predicted"/>
<protein>
    <recommendedName>
        <fullName evidence="3">DUF4254 domain-containing protein</fullName>
    </recommendedName>
</protein>
<dbReference type="RefSeq" id="WP_196149232.1">
    <property type="nucleotide sequence ID" value="NZ_JADMLG010000004.1"/>
</dbReference>